<evidence type="ECO:0000256" key="7">
    <source>
        <dbReference type="ARBA" id="ARBA00022833"/>
    </source>
</evidence>
<organism evidence="13">
    <name type="scientific">Clastoptera arizonana</name>
    <name type="common">Arizona spittle bug</name>
    <dbReference type="NCBI Taxonomy" id="38151"/>
    <lineage>
        <taxon>Eukaryota</taxon>
        <taxon>Metazoa</taxon>
        <taxon>Ecdysozoa</taxon>
        <taxon>Arthropoda</taxon>
        <taxon>Hexapoda</taxon>
        <taxon>Insecta</taxon>
        <taxon>Pterygota</taxon>
        <taxon>Neoptera</taxon>
        <taxon>Paraneoptera</taxon>
        <taxon>Hemiptera</taxon>
        <taxon>Auchenorrhyncha</taxon>
        <taxon>Cercopoidea</taxon>
        <taxon>Clastopteridae</taxon>
        <taxon>Clastoptera</taxon>
    </lineage>
</organism>
<evidence type="ECO:0000256" key="9">
    <source>
        <dbReference type="ARBA" id="ARBA00046642"/>
    </source>
</evidence>
<evidence type="ECO:0000313" key="13">
    <source>
        <dbReference type="EMBL" id="JAS22108.1"/>
    </source>
</evidence>
<name>A0A1B6D8T9_9HEMI</name>
<evidence type="ECO:0000256" key="2">
    <source>
        <dbReference type="ARBA" id="ARBA00022634"/>
    </source>
</evidence>
<keyword evidence="5 11" id="KW-0547">Nucleotide-binding</keyword>
<dbReference type="EMBL" id="GEDC01002590">
    <property type="protein sequence ID" value="JAS34708.1"/>
    <property type="molecule type" value="Transcribed_RNA"/>
</dbReference>
<dbReference type="InterPro" id="IPR001267">
    <property type="entry name" value="Thymidine_kinase"/>
</dbReference>
<dbReference type="GO" id="GO:0046104">
    <property type="term" value="P:thymidine metabolic process"/>
    <property type="evidence" value="ECO:0007669"/>
    <property type="project" value="TreeGrafter"/>
</dbReference>
<evidence type="ECO:0000256" key="8">
    <source>
        <dbReference type="ARBA" id="ARBA00022840"/>
    </source>
</evidence>
<evidence type="ECO:0000256" key="6">
    <source>
        <dbReference type="ARBA" id="ARBA00022777"/>
    </source>
</evidence>
<evidence type="ECO:0000256" key="10">
    <source>
        <dbReference type="ARBA" id="ARBA00048113"/>
    </source>
</evidence>
<dbReference type="EC" id="2.7.1.21" evidence="11"/>
<dbReference type="InterPro" id="IPR027417">
    <property type="entry name" value="P-loop_NTPase"/>
</dbReference>
<dbReference type="Gene3D" id="3.30.60.20">
    <property type="match status" value="1"/>
</dbReference>
<evidence type="ECO:0000256" key="12">
    <source>
        <dbReference type="RuleBase" id="RU004165"/>
    </source>
</evidence>
<accession>A0A1B6D8T9</accession>
<dbReference type="Pfam" id="PF00265">
    <property type="entry name" value="TK"/>
    <property type="match status" value="1"/>
</dbReference>
<dbReference type="GO" id="GO:0071897">
    <property type="term" value="P:DNA biosynthetic process"/>
    <property type="evidence" value="ECO:0007669"/>
    <property type="project" value="UniProtKB-KW"/>
</dbReference>
<dbReference type="GO" id="GO:0005524">
    <property type="term" value="F:ATP binding"/>
    <property type="evidence" value="ECO:0007669"/>
    <property type="project" value="UniProtKB-KW"/>
</dbReference>
<dbReference type="SUPFAM" id="SSF52540">
    <property type="entry name" value="P-loop containing nucleoside triphosphate hydrolases"/>
    <property type="match status" value="1"/>
</dbReference>
<protein>
    <recommendedName>
        <fullName evidence="11">Thymidine kinase</fullName>
        <ecNumber evidence="11">2.7.1.21</ecNumber>
    </recommendedName>
</protein>
<dbReference type="SUPFAM" id="SSF57716">
    <property type="entry name" value="Glucocorticoid receptor-like (DNA-binding domain)"/>
    <property type="match status" value="1"/>
</dbReference>
<dbReference type="PANTHER" id="PTHR11441">
    <property type="entry name" value="THYMIDINE KINASE"/>
    <property type="match status" value="1"/>
</dbReference>
<sequence length="226" mass="25689">MASLNGFNCEPSVLQKKGQIQVIFGPMFSGKTTELIRRLKRYQFANYRCSIFRYAKDDRYSKTEIATHDRCSLPAVSAVALSQYENEMDDFEVIGIDEGQFFPDVVEFCEKMANKGKIVIVAALDGTYQRIGFGNILNLVPLAESVIKLTAVCMSCFNEAAYTKRLGNEKELEVIGGVEKYMAVCRECHQLSSPIKRSPFKQIPLNNTNDYSIEKIRRNLFDEPMF</sequence>
<comment type="subunit">
    <text evidence="9">Homotetramer. Tetramerization from dimerization is induced by ATP and increases catalytic efficiency due to a high affinity for thymidine. Tetramerization is inhibited by phosphorylation at Ser-13. Interacts (via the KEN box) with FZR1.</text>
</comment>
<keyword evidence="6 11" id="KW-0418">Kinase</keyword>
<dbReference type="FunFam" id="3.40.50.300:FF:000761">
    <property type="entry name" value="Thymidine kinase"/>
    <property type="match status" value="1"/>
</dbReference>
<evidence type="ECO:0000256" key="5">
    <source>
        <dbReference type="ARBA" id="ARBA00022741"/>
    </source>
</evidence>
<evidence type="ECO:0000256" key="1">
    <source>
        <dbReference type="ARBA" id="ARBA00007587"/>
    </source>
</evidence>
<comment type="catalytic activity">
    <reaction evidence="10">
        <text>thymidine + ATP = dTMP + ADP + H(+)</text>
        <dbReference type="Rhea" id="RHEA:19129"/>
        <dbReference type="ChEBI" id="CHEBI:15378"/>
        <dbReference type="ChEBI" id="CHEBI:17748"/>
        <dbReference type="ChEBI" id="CHEBI:30616"/>
        <dbReference type="ChEBI" id="CHEBI:63528"/>
        <dbReference type="ChEBI" id="CHEBI:456216"/>
        <dbReference type="EC" id="2.7.1.21"/>
    </reaction>
    <physiologicalReaction direction="left-to-right" evidence="10">
        <dbReference type="Rhea" id="RHEA:19130"/>
    </physiologicalReaction>
</comment>
<comment type="similarity">
    <text evidence="1 12">Belongs to the thymidine kinase family.</text>
</comment>
<keyword evidence="8 11" id="KW-0067">ATP-binding</keyword>
<keyword evidence="2 11" id="KW-0237">DNA synthesis</keyword>
<dbReference type="EMBL" id="GEDC01015190">
    <property type="protein sequence ID" value="JAS22108.1"/>
    <property type="molecule type" value="Transcribed_RNA"/>
</dbReference>
<dbReference type="Gene3D" id="3.40.50.300">
    <property type="entry name" value="P-loop containing nucleotide triphosphate hydrolases"/>
    <property type="match status" value="1"/>
</dbReference>
<keyword evidence="3 11" id="KW-0808">Transferase</keyword>
<dbReference type="InterPro" id="IPR020633">
    <property type="entry name" value="Thymidine_kinase_CS"/>
</dbReference>
<dbReference type="PANTHER" id="PTHR11441:SF0">
    <property type="entry name" value="THYMIDINE KINASE, CYTOSOLIC"/>
    <property type="match status" value="1"/>
</dbReference>
<dbReference type="FunFam" id="3.30.60.20:FF:000028">
    <property type="entry name" value="Thymidine kinase"/>
    <property type="match status" value="1"/>
</dbReference>
<evidence type="ECO:0000256" key="4">
    <source>
        <dbReference type="ARBA" id="ARBA00022723"/>
    </source>
</evidence>
<reference evidence="13" key="1">
    <citation type="submission" date="2015-12" db="EMBL/GenBank/DDBJ databases">
        <title>De novo transcriptome assembly of four potential Pierce s Disease insect vectors from Arizona vineyards.</title>
        <authorList>
            <person name="Tassone E.E."/>
        </authorList>
    </citation>
    <scope>NUCLEOTIDE SEQUENCE</scope>
</reference>
<dbReference type="AlphaFoldDB" id="A0A1B6D8T9"/>
<evidence type="ECO:0000256" key="11">
    <source>
        <dbReference type="RuleBase" id="RU000544"/>
    </source>
</evidence>
<evidence type="ECO:0000256" key="3">
    <source>
        <dbReference type="ARBA" id="ARBA00022679"/>
    </source>
</evidence>
<evidence type="ECO:0000313" key="14">
    <source>
        <dbReference type="EMBL" id="JAS34708.1"/>
    </source>
</evidence>
<keyword evidence="4" id="KW-0479">Metal-binding</keyword>
<dbReference type="GO" id="GO:0004797">
    <property type="term" value="F:thymidine kinase activity"/>
    <property type="evidence" value="ECO:0007669"/>
    <property type="project" value="UniProtKB-EC"/>
</dbReference>
<keyword evidence="7" id="KW-0862">Zinc</keyword>
<dbReference type="PROSITE" id="PS00603">
    <property type="entry name" value="TK_CELLULAR_TYPE"/>
    <property type="match status" value="1"/>
</dbReference>
<dbReference type="GO" id="GO:0046872">
    <property type="term" value="F:metal ion binding"/>
    <property type="evidence" value="ECO:0007669"/>
    <property type="project" value="UniProtKB-KW"/>
</dbReference>
<gene>
    <name evidence="14" type="ORF">g.14675</name>
    <name evidence="13" type="ORF">g.14676</name>
</gene>
<proteinExistence type="inferred from homology"/>